<keyword evidence="13" id="KW-1185">Reference proteome</keyword>
<dbReference type="Gene3D" id="3.20.20.140">
    <property type="entry name" value="Metal-dependent hydrolases"/>
    <property type="match status" value="1"/>
</dbReference>
<gene>
    <name evidence="12" type="ORF">R4Z09_28755</name>
</gene>
<evidence type="ECO:0000256" key="2">
    <source>
        <dbReference type="ARBA" id="ARBA00005871"/>
    </source>
</evidence>
<dbReference type="RefSeq" id="WP_338450080.1">
    <property type="nucleotide sequence ID" value="NZ_CP137640.1"/>
</dbReference>
<dbReference type="InterPro" id="IPR006680">
    <property type="entry name" value="Amidohydro-rel"/>
</dbReference>
<evidence type="ECO:0000256" key="8">
    <source>
        <dbReference type="ARBA" id="ARBA00022833"/>
    </source>
</evidence>
<keyword evidence="7" id="KW-0210">Decarboxylase</keyword>
<name>A0ABZ2CBN0_9BACI</name>
<proteinExistence type="inferred from homology"/>
<evidence type="ECO:0000256" key="5">
    <source>
        <dbReference type="ARBA" id="ARBA00021214"/>
    </source>
</evidence>
<accession>A0ABZ2CBN0</accession>
<evidence type="ECO:0000256" key="6">
    <source>
        <dbReference type="ARBA" id="ARBA00022723"/>
    </source>
</evidence>
<reference evidence="12 13" key="1">
    <citation type="submission" date="2023-10" db="EMBL/GenBank/DDBJ databases">
        <title>Niallia locisalis sp.nov. isolated from a salt pond sample.</title>
        <authorList>
            <person name="Li X.-J."/>
            <person name="Dong L."/>
        </authorList>
    </citation>
    <scope>NUCLEOTIDE SEQUENCE [LARGE SCALE GENOMIC DNA]</scope>
    <source>
        <strain evidence="12 13">DSM 29761</strain>
    </source>
</reference>
<comment type="subunit">
    <text evidence="3">Monomer.</text>
</comment>
<dbReference type="SUPFAM" id="SSF51556">
    <property type="entry name" value="Metallo-dependent hydrolases"/>
    <property type="match status" value="1"/>
</dbReference>
<dbReference type="PANTHER" id="PTHR21240">
    <property type="entry name" value="2-AMINO-3-CARBOXYLMUCONATE-6-SEMIALDEHYDE DECARBOXYLASE"/>
    <property type="match status" value="1"/>
</dbReference>
<comment type="similarity">
    <text evidence="2">Belongs to the metallo-dependent hydrolases superfamily. ACMSD family.</text>
</comment>
<comment type="pathway">
    <text evidence="1">Secondary metabolite metabolism; quinolate metabolism.</text>
</comment>
<evidence type="ECO:0000313" key="13">
    <source>
        <dbReference type="Proteomes" id="UP001357223"/>
    </source>
</evidence>
<evidence type="ECO:0000256" key="3">
    <source>
        <dbReference type="ARBA" id="ARBA00011245"/>
    </source>
</evidence>
<dbReference type="InterPro" id="IPR032465">
    <property type="entry name" value="ACMSD"/>
</dbReference>
<evidence type="ECO:0000256" key="4">
    <source>
        <dbReference type="ARBA" id="ARBA00012365"/>
    </source>
</evidence>
<dbReference type="EC" id="4.1.1.45" evidence="4"/>
<dbReference type="PANTHER" id="PTHR21240:SF27">
    <property type="entry name" value="2-AMINO-3-CARBOXYMUCONATE-6-SEMIALDEHYDE DECARBOXYLASE"/>
    <property type="match status" value="1"/>
</dbReference>
<dbReference type="Pfam" id="PF04909">
    <property type="entry name" value="Amidohydro_2"/>
    <property type="match status" value="1"/>
</dbReference>
<feature type="domain" description="Amidohydrolase-related" evidence="11">
    <location>
        <begin position="8"/>
        <end position="331"/>
    </location>
</feature>
<evidence type="ECO:0000259" key="11">
    <source>
        <dbReference type="Pfam" id="PF04909"/>
    </source>
</evidence>
<dbReference type="Proteomes" id="UP001357223">
    <property type="component" value="Chromosome"/>
</dbReference>
<evidence type="ECO:0000256" key="9">
    <source>
        <dbReference type="ARBA" id="ARBA00023239"/>
    </source>
</evidence>
<protein>
    <recommendedName>
        <fullName evidence="5">2-amino-3-carboxymuconate-6-semialdehyde decarboxylase</fullName>
        <ecNumber evidence="4">4.1.1.45</ecNumber>
    </recommendedName>
    <alternativeName>
        <fullName evidence="10">Picolinate carboxylase</fullName>
    </alternativeName>
</protein>
<evidence type="ECO:0000313" key="12">
    <source>
        <dbReference type="EMBL" id="WVX81150.1"/>
    </source>
</evidence>
<evidence type="ECO:0000256" key="7">
    <source>
        <dbReference type="ARBA" id="ARBA00022793"/>
    </source>
</evidence>
<sequence length="334" mass="37827">MDKAVKKIDFHTHILPEELPDFGKQYGGERWPSIVRVDENTAHIMVQGKVFRIISSETWDPAKKIERMNLDGIDMQVLSPIPIGLCYWAPAEGAAAIARLQNEYIGDLVKKHPDRFIGLGTVPLQDVEAAIKEMDYCIHTIGLKGIELGTNVNGLGLDDPSFAPFFEKAENWNVPLFFHPYDMVGKERTAQSGLTYTVAMPIELALAAANFVMNGMFERFPKLKICLAHGGGAFPFILPRMEQGWHVFPESRKTPHPPSHYAKYFYYDVLVYDPINVEYLTRLFGHERLFMGTDYPFAIQESPPGKSVLETNYLTREQREAIMGGNALRFLQNT</sequence>
<dbReference type="InterPro" id="IPR032466">
    <property type="entry name" value="Metal_Hydrolase"/>
</dbReference>
<evidence type="ECO:0000256" key="10">
    <source>
        <dbReference type="ARBA" id="ARBA00031120"/>
    </source>
</evidence>
<keyword evidence="8" id="KW-0862">Zinc</keyword>
<keyword evidence="9" id="KW-0456">Lyase</keyword>
<organism evidence="12 13">
    <name type="scientific">Niallia oryzisoli</name>
    <dbReference type="NCBI Taxonomy" id="1737571"/>
    <lineage>
        <taxon>Bacteria</taxon>
        <taxon>Bacillati</taxon>
        <taxon>Bacillota</taxon>
        <taxon>Bacilli</taxon>
        <taxon>Bacillales</taxon>
        <taxon>Bacillaceae</taxon>
        <taxon>Niallia</taxon>
    </lineage>
</organism>
<evidence type="ECO:0000256" key="1">
    <source>
        <dbReference type="ARBA" id="ARBA00005079"/>
    </source>
</evidence>
<keyword evidence="6" id="KW-0479">Metal-binding</keyword>
<dbReference type="EMBL" id="CP137640">
    <property type="protein sequence ID" value="WVX81150.1"/>
    <property type="molecule type" value="Genomic_DNA"/>
</dbReference>